<reference evidence="1 2" key="1">
    <citation type="submission" date="2024-01" db="EMBL/GenBank/DDBJ databases">
        <title>The genomes of 5 underutilized Papilionoideae crops provide insights into root nodulation and disease resistanc.</title>
        <authorList>
            <person name="Jiang F."/>
        </authorList>
    </citation>
    <scope>NUCLEOTIDE SEQUENCE [LARGE SCALE GENOMIC DNA]</scope>
    <source>
        <strain evidence="1">DUOXIRENSHENG_FW03</strain>
        <tissue evidence="1">Leaves</tissue>
    </source>
</reference>
<name>A0AAN9S163_PSOTE</name>
<evidence type="ECO:0008006" key="3">
    <source>
        <dbReference type="Google" id="ProtNLM"/>
    </source>
</evidence>
<proteinExistence type="predicted"/>
<evidence type="ECO:0000313" key="2">
    <source>
        <dbReference type="Proteomes" id="UP001386955"/>
    </source>
</evidence>
<keyword evidence="2" id="KW-1185">Reference proteome</keyword>
<accession>A0AAN9S163</accession>
<organism evidence="1 2">
    <name type="scientific">Psophocarpus tetragonolobus</name>
    <name type="common">Winged bean</name>
    <name type="synonym">Dolichos tetragonolobus</name>
    <dbReference type="NCBI Taxonomy" id="3891"/>
    <lineage>
        <taxon>Eukaryota</taxon>
        <taxon>Viridiplantae</taxon>
        <taxon>Streptophyta</taxon>
        <taxon>Embryophyta</taxon>
        <taxon>Tracheophyta</taxon>
        <taxon>Spermatophyta</taxon>
        <taxon>Magnoliopsida</taxon>
        <taxon>eudicotyledons</taxon>
        <taxon>Gunneridae</taxon>
        <taxon>Pentapetalae</taxon>
        <taxon>rosids</taxon>
        <taxon>fabids</taxon>
        <taxon>Fabales</taxon>
        <taxon>Fabaceae</taxon>
        <taxon>Papilionoideae</taxon>
        <taxon>50 kb inversion clade</taxon>
        <taxon>NPAAA clade</taxon>
        <taxon>indigoferoid/millettioid clade</taxon>
        <taxon>Phaseoleae</taxon>
        <taxon>Psophocarpus</taxon>
    </lineage>
</organism>
<dbReference type="SUPFAM" id="SSF56219">
    <property type="entry name" value="DNase I-like"/>
    <property type="match status" value="1"/>
</dbReference>
<protein>
    <recommendedName>
        <fullName evidence="3">Endonuclease/exonuclease/phosphatase domain-containing protein</fullName>
    </recommendedName>
</protein>
<dbReference type="Proteomes" id="UP001386955">
    <property type="component" value="Unassembled WGS sequence"/>
</dbReference>
<dbReference type="AlphaFoldDB" id="A0AAN9S163"/>
<dbReference type="EMBL" id="JAYMYS010000007">
    <property type="protein sequence ID" value="KAK7387006.1"/>
    <property type="molecule type" value="Genomic_DNA"/>
</dbReference>
<gene>
    <name evidence="1" type="ORF">VNO78_27445</name>
</gene>
<sequence length="163" mass="19105">MLRQKKQNGYARIEKISSFLLTILPAQDTMPNDFRVLAWNIRGAMGRAGKNYRCELVLKHKPSLIILLETDCPYSKVKSFWDSLAYHSCAISEAICHSQEIWVLLESHTISTLRSLAIFRYFKQLYEFFLDCFDDFNEVAFPCETRGGQFIHHRVLKFQQMDD</sequence>
<evidence type="ECO:0000313" key="1">
    <source>
        <dbReference type="EMBL" id="KAK7387006.1"/>
    </source>
</evidence>
<comment type="caution">
    <text evidence="1">The sequence shown here is derived from an EMBL/GenBank/DDBJ whole genome shotgun (WGS) entry which is preliminary data.</text>
</comment>
<dbReference type="InterPro" id="IPR036691">
    <property type="entry name" value="Endo/exonu/phosph_ase_sf"/>
</dbReference>